<reference evidence="2" key="1">
    <citation type="submission" date="2016-10" db="EMBL/GenBank/DDBJ databases">
        <authorList>
            <person name="Varghese N."/>
            <person name="Submissions S."/>
        </authorList>
    </citation>
    <scope>NUCLEOTIDE SEQUENCE [LARGE SCALE GENOMIC DNA]</scope>
    <source>
        <strain evidence="2">CGMCC 1.7738</strain>
    </source>
</reference>
<accession>A0A1I4GQU0</accession>
<evidence type="ECO:0000313" key="1">
    <source>
        <dbReference type="EMBL" id="SFL32452.1"/>
    </source>
</evidence>
<evidence type="ECO:0000313" key="2">
    <source>
        <dbReference type="Proteomes" id="UP000199607"/>
    </source>
</evidence>
<gene>
    <name evidence="1" type="ORF">SAMN04487950_3358</name>
</gene>
<sequence length="43" mass="4747">MGTLFRVFLLNFFRANHNQDGTLGSVGVTVETGAYSHFEATKL</sequence>
<dbReference type="STRING" id="553466.SAMN04487950_3358"/>
<name>A0A1I4GQU0_9EURY</name>
<dbReference type="EMBL" id="FOTC01000004">
    <property type="protein sequence ID" value="SFL32452.1"/>
    <property type="molecule type" value="Genomic_DNA"/>
</dbReference>
<keyword evidence="2" id="KW-1185">Reference proteome</keyword>
<protein>
    <submittedName>
        <fullName evidence="1">Uncharacterized protein</fullName>
    </submittedName>
</protein>
<organism evidence="1 2">
    <name type="scientific">Halogranum rubrum</name>
    <dbReference type="NCBI Taxonomy" id="553466"/>
    <lineage>
        <taxon>Archaea</taxon>
        <taxon>Methanobacteriati</taxon>
        <taxon>Methanobacteriota</taxon>
        <taxon>Stenosarchaea group</taxon>
        <taxon>Halobacteria</taxon>
        <taxon>Halobacteriales</taxon>
        <taxon>Haloferacaceae</taxon>
    </lineage>
</organism>
<proteinExistence type="predicted"/>
<dbReference type="Proteomes" id="UP000199607">
    <property type="component" value="Unassembled WGS sequence"/>
</dbReference>
<dbReference type="AlphaFoldDB" id="A0A1I4GQU0"/>